<evidence type="ECO:0000259" key="1">
    <source>
        <dbReference type="SMART" id="SM00418"/>
    </source>
</evidence>
<dbReference type="InterPro" id="IPR001845">
    <property type="entry name" value="HTH_ArsR_DNA-bd_dom"/>
</dbReference>
<dbReference type="SUPFAM" id="SSF46785">
    <property type="entry name" value="Winged helix' DNA-binding domain"/>
    <property type="match status" value="1"/>
</dbReference>
<accession>A0A8T5USK4</accession>
<dbReference type="GO" id="GO:0003700">
    <property type="term" value="F:DNA-binding transcription factor activity"/>
    <property type="evidence" value="ECO:0007669"/>
    <property type="project" value="InterPro"/>
</dbReference>
<name>A0A8T5USK4_9EURY</name>
<dbReference type="CDD" id="cd00090">
    <property type="entry name" value="HTH_ARSR"/>
    <property type="match status" value="1"/>
</dbReference>
<dbReference type="InterPro" id="IPR036390">
    <property type="entry name" value="WH_DNA-bd_sf"/>
</dbReference>
<comment type="caution">
    <text evidence="2">The sequence shown here is derived from an EMBL/GenBank/DDBJ whole genome shotgun (WGS) entry which is preliminary data.</text>
</comment>
<evidence type="ECO:0000313" key="3">
    <source>
        <dbReference type="Proteomes" id="UP000825933"/>
    </source>
</evidence>
<dbReference type="InterPro" id="IPR036388">
    <property type="entry name" value="WH-like_DNA-bd_sf"/>
</dbReference>
<sequence>MESLLWWLFKGSKGGFNRVRIMDLLKTEPYNVYNLSEILELNYKTVRHHLKLLEEHNIIATPVDNKYGAVYFLTEDMKDHIELFEEIKEKLKVNS</sequence>
<feature type="domain" description="HTH arsR-type" evidence="1">
    <location>
        <begin position="14"/>
        <end position="86"/>
    </location>
</feature>
<dbReference type="PANTHER" id="PTHR38600:SF1">
    <property type="entry name" value="TRANSCRIPTIONAL REGULATORY PROTEIN"/>
    <property type="match status" value="1"/>
</dbReference>
<dbReference type="PANTHER" id="PTHR38600">
    <property type="entry name" value="TRANSCRIPTIONAL REGULATORY PROTEIN"/>
    <property type="match status" value="1"/>
</dbReference>
<dbReference type="SMART" id="SM00418">
    <property type="entry name" value="HTH_ARSR"/>
    <property type="match status" value="1"/>
</dbReference>
<organism evidence="2 3">
    <name type="scientific">Methanobacterium spitsbergense</name>
    <dbReference type="NCBI Taxonomy" id="2874285"/>
    <lineage>
        <taxon>Archaea</taxon>
        <taxon>Methanobacteriati</taxon>
        <taxon>Methanobacteriota</taxon>
        <taxon>Methanomada group</taxon>
        <taxon>Methanobacteria</taxon>
        <taxon>Methanobacteriales</taxon>
        <taxon>Methanobacteriaceae</taxon>
        <taxon>Methanobacterium</taxon>
    </lineage>
</organism>
<dbReference type="AlphaFoldDB" id="A0A8T5USK4"/>
<dbReference type="Gene3D" id="1.10.10.10">
    <property type="entry name" value="Winged helix-like DNA-binding domain superfamily/Winged helix DNA-binding domain"/>
    <property type="match status" value="1"/>
</dbReference>
<reference evidence="3" key="1">
    <citation type="journal article" date="2022" name="Microbiol. Resour. Announc.">
        <title>Draft Genome Sequence of a Methanogenic Archaeon from West Spitsbergen Permafrost.</title>
        <authorList>
            <person name="Trubitsyn V."/>
            <person name="Rivkina E."/>
            <person name="Shcherbakova V."/>
        </authorList>
    </citation>
    <scope>NUCLEOTIDE SEQUENCE [LARGE SCALE GENOMIC DNA]</scope>
    <source>
        <strain evidence="3">VT</strain>
    </source>
</reference>
<protein>
    <submittedName>
        <fullName evidence="2">Winged helix-turn-helix domain-containing protein</fullName>
    </submittedName>
</protein>
<dbReference type="EMBL" id="JAIOUQ010000014">
    <property type="protein sequence ID" value="MBZ2166674.1"/>
    <property type="molecule type" value="Genomic_DNA"/>
</dbReference>
<dbReference type="Proteomes" id="UP000825933">
    <property type="component" value="Unassembled WGS sequence"/>
</dbReference>
<keyword evidence="3" id="KW-1185">Reference proteome</keyword>
<dbReference type="InterPro" id="IPR011991">
    <property type="entry name" value="ArsR-like_HTH"/>
</dbReference>
<gene>
    <name evidence="2" type="ORF">K8N75_11565</name>
</gene>
<proteinExistence type="predicted"/>
<dbReference type="RefSeq" id="WP_223792221.1">
    <property type="nucleotide sequence ID" value="NZ_JAIOUQ010000014.1"/>
</dbReference>
<evidence type="ECO:0000313" key="2">
    <source>
        <dbReference type="EMBL" id="MBZ2166674.1"/>
    </source>
</evidence>
<dbReference type="Pfam" id="PF01022">
    <property type="entry name" value="HTH_5"/>
    <property type="match status" value="1"/>
</dbReference>